<dbReference type="AlphaFoldDB" id="A0A834TGE5"/>
<keyword evidence="1" id="KW-0067">ATP-binding</keyword>
<name>A0A834TGE5_9FABA</name>
<dbReference type="Proteomes" id="UP000634136">
    <property type="component" value="Unassembled WGS sequence"/>
</dbReference>
<keyword evidence="1" id="KW-0227">DNA damage</keyword>
<gene>
    <name evidence="4" type="ORF">G2W53_026151</name>
</gene>
<dbReference type="GO" id="GO:0005524">
    <property type="term" value="F:ATP binding"/>
    <property type="evidence" value="ECO:0007669"/>
    <property type="project" value="UniProtKB-KW"/>
</dbReference>
<organism evidence="4 5">
    <name type="scientific">Senna tora</name>
    <dbReference type="NCBI Taxonomy" id="362788"/>
    <lineage>
        <taxon>Eukaryota</taxon>
        <taxon>Viridiplantae</taxon>
        <taxon>Streptophyta</taxon>
        <taxon>Embryophyta</taxon>
        <taxon>Tracheophyta</taxon>
        <taxon>Spermatophyta</taxon>
        <taxon>Magnoliopsida</taxon>
        <taxon>eudicotyledons</taxon>
        <taxon>Gunneridae</taxon>
        <taxon>Pentapetalae</taxon>
        <taxon>rosids</taxon>
        <taxon>fabids</taxon>
        <taxon>Fabales</taxon>
        <taxon>Fabaceae</taxon>
        <taxon>Caesalpinioideae</taxon>
        <taxon>Cassia clade</taxon>
        <taxon>Senna</taxon>
    </lineage>
</organism>
<dbReference type="OrthoDB" id="1427724at2759"/>
<dbReference type="SUPFAM" id="SSF52540">
    <property type="entry name" value="P-loop containing nucleoside triphosphate hydrolases"/>
    <property type="match status" value="1"/>
</dbReference>
<evidence type="ECO:0000313" key="4">
    <source>
        <dbReference type="EMBL" id="KAF7820696.1"/>
    </source>
</evidence>
<keyword evidence="1" id="KW-0378">Hydrolase</keyword>
<evidence type="ECO:0000313" key="5">
    <source>
        <dbReference type="Proteomes" id="UP000634136"/>
    </source>
</evidence>
<keyword evidence="1" id="KW-0347">Helicase</keyword>
<dbReference type="PANTHER" id="PTHR45786">
    <property type="entry name" value="DNA BINDING PROTEIN-LIKE"/>
    <property type="match status" value="1"/>
</dbReference>
<dbReference type="EC" id="5.6.2.3" evidence="1"/>
<keyword evidence="1" id="KW-0234">DNA repair</keyword>
<dbReference type="GO" id="GO:0016787">
    <property type="term" value="F:hydrolase activity"/>
    <property type="evidence" value="ECO:0007669"/>
    <property type="project" value="UniProtKB-KW"/>
</dbReference>
<keyword evidence="1" id="KW-0233">DNA recombination</keyword>
<feature type="domain" description="Helitron helicase-like" evidence="3">
    <location>
        <begin position="231"/>
        <end position="409"/>
    </location>
</feature>
<proteinExistence type="inferred from homology"/>
<dbReference type="Pfam" id="PF05970">
    <property type="entry name" value="PIF1"/>
    <property type="match status" value="1"/>
</dbReference>
<dbReference type="PANTHER" id="PTHR45786:SF66">
    <property type="entry name" value="HOOK MOTIF PROTEIN, PUTATIVE-RELATED"/>
    <property type="match status" value="1"/>
</dbReference>
<dbReference type="InterPro" id="IPR010285">
    <property type="entry name" value="DNA_helicase_pif1-like_DEAD"/>
</dbReference>
<dbReference type="InterPro" id="IPR027417">
    <property type="entry name" value="P-loop_NTPase"/>
</dbReference>
<protein>
    <recommendedName>
        <fullName evidence="1">ATP-dependent DNA helicase</fullName>
        <ecNumber evidence="1">5.6.2.3</ecNumber>
    </recommendedName>
</protein>
<accession>A0A834TGE5</accession>
<evidence type="ECO:0000256" key="1">
    <source>
        <dbReference type="RuleBase" id="RU363044"/>
    </source>
</evidence>
<evidence type="ECO:0000259" key="2">
    <source>
        <dbReference type="Pfam" id="PF05970"/>
    </source>
</evidence>
<dbReference type="InterPro" id="IPR025476">
    <property type="entry name" value="Helitron_helicase-like"/>
</dbReference>
<dbReference type="EMBL" id="JAAIUW010000008">
    <property type="protein sequence ID" value="KAF7820696.1"/>
    <property type="molecule type" value="Genomic_DNA"/>
</dbReference>
<sequence length="832" mass="96462">MQGKVALPPVKKPPKFLKRLFTKKDSRSEEFMKKIRNYNMFAFTFMGGKVDHSINNSKRPYVFRLHGQNMHLLGSLLPENDEQPKFSQLYMYDTDNEISNRAQSEGSFTSGCQYDATLIMQITQMFDEYNPLVMQYKNVKERYRSSNVDNFSLKLIRKRNSDPRPYKLPTASEVAALIVGDFRIKNGERDIIVENRSGLLQHIDELHSLYLPMQYPLLFPYGEDGYRNDILLQNRRNEFNMILMAEKLTQQFIVDAFKMIESWRTSLVRFHQKKLRSENYGTLSNTLSKGQVSSASTGKRIILPSTFTGSQRYSRENFQDAMTICNATGFPDLFITFTCNPKWSELDRLFASIRCRPEDWPDLVSHILKIKLNMLIKDIARDILFGKCRADMYTIEFQKRGLPHTHILIWLAPEDKLITTSHIDSIIFAEIPNPQAHLLLYEAVKSFMMHGPCGASTSTSLCMINGKCSKHFSKKFSDRTTFDDDGYAKYRLKDIGHDKVTVEIWNGHSTDINGSTYEIKQYYDCRYISPYEASWRIFGFDINFRKPSIERLPFHLPNQQGVVFCDDDHVDDVSNASLKETKFLVWFEVNNIHLITRELTYAQILTKFVFKTDVRKWCVRKIVHSICHLYYVALGLGELHYLRVLLTFVKGPTSFEDIRTINGVLHPTFKDARYAMGMSDDDKEYIDGIREASIWSSDIYLRKLFSKLLLHNTISRPAYLDDERLKDITLAEIENILRINGHSLRDFPPMPLPNDALKSNLQNMLISEELNYDKELLKSQHSTLLSTLTLEQKYIYNLVMDAISHEHGGVFFLNGFGGSGKTFVWNTLMVAL</sequence>
<dbReference type="Pfam" id="PF14214">
    <property type="entry name" value="Helitron_like_N"/>
    <property type="match status" value="1"/>
</dbReference>
<keyword evidence="1" id="KW-0547">Nucleotide-binding</keyword>
<comment type="caution">
    <text evidence="4">The sequence shown here is derived from an EMBL/GenBank/DDBJ whole genome shotgun (WGS) entry which is preliminary data.</text>
</comment>
<dbReference type="GO" id="GO:0000723">
    <property type="term" value="P:telomere maintenance"/>
    <property type="evidence" value="ECO:0007669"/>
    <property type="project" value="InterPro"/>
</dbReference>
<keyword evidence="5" id="KW-1185">Reference proteome</keyword>
<feature type="domain" description="DNA helicase Pif1-like DEAD-box helicase" evidence="2">
    <location>
        <begin position="788"/>
        <end position="831"/>
    </location>
</feature>
<comment type="similarity">
    <text evidence="1">Belongs to the helicase family.</text>
</comment>
<dbReference type="GO" id="GO:0006281">
    <property type="term" value="P:DNA repair"/>
    <property type="evidence" value="ECO:0007669"/>
    <property type="project" value="UniProtKB-KW"/>
</dbReference>
<reference evidence="4" key="1">
    <citation type="submission" date="2020-09" db="EMBL/GenBank/DDBJ databases">
        <title>Genome-Enabled Discovery of Anthraquinone Biosynthesis in Senna tora.</title>
        <authorList>
            <person name="Kang S.-H."/>
            <person name="Pandey R.P."/>
            <person name="Lee C.-M."/>
            <person name="Sim J.-S."/>
            <person name="Jeong J.-T."/>
            <person name="Choi B.-S."/>
            <person name="Jung M."/>
            <person name="Ginzburg D."/>
            <person name="Zhao K."/>
            <person name="Won S.Y."/>
            <person name="Oh T.-J."/>
            <person name="Yu Y."/>
            <person name="Kim N.-H."/>
            <person name="Lee O.R."/>
            <person name="Lee T.-H."/>
            <person name="Bashyal P."/>
            <person name="Kim T.-S."/>
            <person name="Lee W.-H."/>
            <person name="Kawkins C."/>
            <person name="Kim C.-K."/>
            <person name="Kim J.S."/>
            <person name="Ahn B.O."/>
            <person name="Rhee S.Y."/>
            <person name="Sohng J.K."/>
        </authorList>
    </citation>
    <scope>NUCLEOTIDE SEQUENCE</scope>
    <source>
        <tissue evidence="4">Leaf</tissue>
    </source>
</reference>
<comment type="catalytic activity">
    <reaction evidence="1">
        <text>ATP + H2O = ADP + phosphate + H(+)</text>
        <dbReference type="Rhea" id="RHEA:13065"/>
        <dbReference type="ChEBI" id="CHEBI:15377"/>
        <dbReference type="ChEBI" id="CHEBI:15378"/>
        <dbReference type="ChEBI" id="CHEBI:30616"/>
        <dbReference type="ChEBI" id="CHEBI:43474"/>
        <dbReference type="ChEBI" id="CHEBI:456216"/>
        <dbReference type="EC" id="5.6.2.3"/>
    </reaction>
</comment>
<dbReference type="GO" id="GO:0006310">
    <property type="term" value="P:DNA recombination"/>
    <property type="evidence" value="ECO:0007669"/>
    <property type="project" value="UniProtKB-KW"/>
</dbReference>
<evidence type="ECO:0000259" key="3">
    <source>
        <dbReference type="Pfam" id="PF14214"/>
    </source>
</evidence>
<dbReference type="GO" id="GO:0043139">
    <property type="term" value="F:5'-3' DNA helicase activity"/>
    <property type="evidence" value="ECO:0007669"/>
    <property type="project" value="UniProtKB-EC"/>
</dbReference>
<comment type="cofactor">
    <cofactor evidence="1">
        <name>Mg(2+)</name>
        <dbReference type="ChEBI" id="CHEBI:18420"/>
    </cofactor>
</comment>